<proteinExistence type="inferred from homology"/>
<evidence type="ECO:0000313" key="3">
    <source>
        <dbReference type="EMBL" id="PRR74638.1"/>
    </source>
</evidence>
<dbReference type="GO" id="GO:0016651">
    <property type="term" value="F:oxidoreductase activity, acting on NAD(P)H"/>
    <property type="evidence" value="ECO:0007669"/>
    <property type="project" value="UniProtKB-ARBA"/>
</dbReference>
<dbReference type="Gene3D" id="3.60.15.10">
    <property type="entry name" value="Ribonuclease Z/Hydroxyacylglutathione hydrolase-like"/>
    <property type="match status" value="1"/>
</dbReference>
<dbReference type="InterPro" id="IPR001279">
    <property type="entry name" value="Metallo-B-lactamas"/>
</dbReference>
<dbReference type="InterPro" id="IPR029039">
    <property type="entry name" value="Flavoprotein-like_sf"/>
</dbReference>
<dbReference type="SUPFAM" id="SSF52218">
    <property type="entry name" value="Flavoproteins"/>
    <property type="match status" value="1"/>
</dbReference>
<feature type="domain" description="Flavodoxin-like" evidence="2">
    <location>
        <begin position="255"/>
        <end position="394"/>
    </location>
</feature>
<dbReference type="EC" id="1.-.-.-" evidence="3"/>
<protein>
    <submittedName>
        <fullName evidence="3">Nitric oxide reductase</fullName>
        <ecNumber evidence="3">1.-.-.-</ecNumber>
    </submittedName>
</protein>
<comment type="similarity">
    <text evidence="1">In the N-terminal section; belongs to the zinc metallo-hydrolase group 3 family.</text>
</comment>
<dbReference type="GO" id="GO:0009055">
    <property type="term" value="F:electron transfer activity"/>
    <property type="evidence" value="ECO:0007669"/>
    <property type="project" value="InterPro"/>
</dbReference>
<dbReference type="Gene3D" id="3.40.50.360">
    <property type="match status" value="1"/>
</dbReference>
<dbReference type="SMART" id="SM00849">
    <property type="entry name" value="Lactamase_B"/>
    <property type="match status" value="1"/>
</dbReference>
<dbReference type="InterPro" id="IPR016440">
    <property type="entry name" value="Rubredoxin-O_OxRdtase"/>
</dbReference>
<organism evidence="3 4">
    <name type="scientific">Neomoorella humiferrea</name>
    <dbReference type="NCBI Taxonomy" id="676965"/>
    <lineage>
        <taxon>Bacteria</taxon>
        <taxon>Bacillati</taxon>
        <taxon>Bacillota</taxon>
        <taxon>Clostridia</taxon>
        <taxon>Neomoorellales</taxon>
        <taxon>Neomoorellaceae</taxon>
        <taxon>Neomoorella</taxon>
    </lineage>
</organism>
<dbReference type="GO" id="GO:0010181">
    <property type="term" value="F:FMN binding"/>
    <property type="evidence" value="ECO:0007669"/>
    <property type="project" value="InterPro"/>
</dbReference>
<dbReference type="Pfam" id="PF00258">
    <property type="entry name" value="Flavodoxin_1"/>
    <property type="match status" value="1"/>
</dbReference>
<dbReference type="PIRSF" id="PIRSF005243">
    <property type="entry name" value="ROO"/>
    <property type="match status" value="1"/>
</dbReference>
<dbReference type="Pfam" id="PF19583">
    <property type="entry name" value="ODP"/>
    <property type="match status" value="1"/>
</dbReference>
<keyword evidence="3" id="KW-0560">Oxidoreductase</keyword>
<keyword evidence="4" id="KW-1185">Reference proteome</keyword>
<comment type="caution">
    <text evidence="3">The sequence shown here is derived from an EMBL/GenBank/DDBJ whole genome shotgun (WGS) entry which is preliminary data.</text>
</comment>
<dbReference type="GO" id="GO:0046872">
    <property type="term" value="F:metal ion binding"/>
    <property type="evidence" value="ECO:0007669"/>
    <property type="project" value="InterPro"/>
</dbReference>
<dbReference type="PANTHER" id="PTHR43717">
    <property type="entry name" value="ANAEROBIC NITRIC OXIDE REDUCTASE FLAVORUBREDOXIN"/>
    <property type="match status" value="1"/>
</dbReference>
<reference evidence="3 4" key="1">
    <citation type="submission" date="2018-03" db="EMBL/GenBank/DDBJ databases">
        <title>Genome sequence of Moorella humiferrea DSM 23265.</title>
        <authorList>
            <person name="Poehlein A."/>
            <person name="Daniel R."/>
        </authorList>
    </citation>
    <scope>NUCLEOTIDE SEQUENCE [LARGE SCALE GENOMIC DNA]</scope>
    <source>
        <strain evidence="3 4">DSM 23265</strain>
    </source>
</reference>
<sequence>MGQPVTIAEGIYWVGAIDWNIRYFHGPAFSTHRGTTYNAYYIVDEKTALVDTVYEPFQGELIAKLKQIQDPMKIDYLVVNHTESDHAGAFPAIMDLCPSAHVLCTQRGYESLKDHYPHLDFQYTIVKTGTSISLGKRTLTFIEAPMLHWPDSMFTYIPEEALLLPNDAFGQHFASSVRFDDQVDVGIVMDEAAKYYANILMPFSNLITKKLEEIQKMNINIKTIAPSHGIIWRQNPNRIIEAYTRWAEGKGTAKAVIAYDTMWLSTEKMAYALLDGLVAGGCEVKLFKLSVSDRNDIIKEILDARAVLVGSPTINNDILPVVSPLLDDLVGLRPKNKIGLAFGAYGWGGGAQKILEERLKAAKIELFAEPGPTVKWVPKTEDLQRCYELGREMATRIKD</sequence>
<dbReference type="SUPFAM" id="SSF56281">
    <property type="entry name" value="Metallo-hydrolase/oxidoreductase"/>
    <property type="match status" value="1"/>
</dbReference>
<dbReference type="InterPro" id="IPR008254">
    <property type="entry name" value="Flavodoxin/NO_synth"/>
</dbReference>
<dbReference type="InterPro" id="IPR036866">
    <property type="entry name" value="RibonucZ/Hydroxyglut_hydro"/>
</dbReference>
<accession>A0A2T0AVD4</accession>
<evidence type="ECO:0000256" key="1">
    <source>
        <dbReference type="ARBA" id="ARBA00007121"/>
    </source>
</evidence>
<dbReference type="Proteomes" id="UP000238415">
    <property type="component" value="Unassembled WGS sequence"/>
</dbReference>
<dbReference type="RefSeq" id="WP_106004644.1">
    <property type="nucleotide sequence ID" value="NZ_CP136419.1"/>
</dbReference>
<name>A0A2T0AVD4_9FIRM</name>
<evidence type="ECO:0000259" key="2">
    <source>
        <dbReference type="PROSITE" id="PS50902"/>
    </source>
</evidence>
<dbReference type="CDD" id="cd07709">
    <property type="entry name" value="flavodiiron_proteins_MBL-fold"/>
    <property type="match status" value="1"/>
</dbReference>
<gene>
    <name evidence="3" type="primary">fprA</name>
    <name evidence="3" type="ORF">MOHU_06190</name>
</gene>
<dbReference type="EMBL" id="PVXM01000007">
    <property type="protein sequence ID" value="PRR74638.1"/>
    <property type="molecule type" value="Genomic_DNA"/>
</dbReference>
<dbReference type="PROSITE" id="PS50902">
    <property type="entry name" value="FLAVODOXIN_LIKE"/>
    <property type="match status" value="1"/>
</dbReference>
<dbReference type="InterPro" id="IPR045761">
    <property type="entry name" value="ODP_dom"/>
</dbReference>
<dbReference type="PANTHER" id="PTHR43717:SF1">
    <property type="entry name" value="ANAEROBIC NITRIC OXIDE REDUCTASE FLAVORUBREDOXIN"/>
    <property type="match status" value="1"/>
</dbReference>
<evidence type="ECO:0000313" key="4">
    <source>
        <dbReference type="Proteomes" id="UP000238415"/>
    </source>
</evidence>
<dbReference type="AlphaFoldDB" id="A0A2T0AVD4"/>
<dbReference type="OrthoDB" id="9807946at2"/>